<evidence type="ECO:0000313" key="1">
    <source>
        <dbReference type="EMBL" id="ODV80376.1"/>
    </source>
</evidence>
<dbReference type="GeneID" id="30981105"/>
<accession>A0A1E4SLI8</accession>
<protein>
    <submittedName>
        <fullName evidence="1">Uncharacterized protein</fullName>
    </submittedName>
</protein>
<gene>
    <name evidence="1" type="ORF">CANTADRAFT_234499</name>
</gene>
<dbReference type="Proteomes" id="UP000094285">
    <property type="component" value="Unassembled WGS sequence"/>
</dbReference>
<reference evidence="2" key="1">
    <citation type="submission" date="2016-05" db="EMBL/GenBank/DDBJ databases">
        <title>Comparative genomics of biotechnologically important yeasts.</title>
        <authorList>
            <consortium name="DOE Joint Genome Institute"/>
            <person name="Riley R."/>
            <person name="Haridas S."/>
            <person name="Wolfe K.H."/>
            <person name="Lopes M.R."/>
            <person name="Hittinger C.T."/>
            <person name="Goker M."/>
            <person name="Salamov A."/>
            <person name="Wisecaver J."/>
            <person name="Long T.M."/>
            <person name="Aerts A.L."/>
            <person name="Barry K."/>
            <person name="Choi C."/>
            <person name="Clum A."/>
            <person name="Coughlan A.Y."/>
            <person name="Deshpande S."/>
            <person name="Douglass A.P."/>
            <person name="Hanson S.J."/>
            <person name="Klenk H.-P."/>
            <person name="Labutti K."/>
            <person name="Lapidus A."/>
            <person name="Lindquist E."/>
            <person name="Lipzen A."/>
            <person name="Meier-Kolthoff J.P."/>
            <person name="Ohm R.A."/>
            <person name="Otillar R.P."/>
            <person name="Pangilinan J."/>
            <person name="Peng Y."/>
            <person name="Rokas A."/>
            <person name="Rosa C.A."/>
            <person name="Scheuner C."/>
            <person name="Sibirny A.A."/>
            <person name="Slot J.C."/>
            <person name="Stielow J.B."/>
            <person name="Sun H."/>
            <person name="Kurtzman C.P."/>
            <person name="Blackwell M."/>
            <person name="Grigoriev I.V."/>
            <person name="Jeffries T.W."/>
        </authorList>
    </citation>
    <scope>NUCLEOTIDE SEQUENCE [LARGE SCALE GENOMIC DNA]</scope>
    <source>
        <strain evidence="2">NRRL Y-17324</strain>
    </source>
</reference>
<keyword evidence="2" id="KW-1185">Reference proteome</keyword>
<evidence type="ECO:0000313" key="2">
    <source>
        <dbReference type="Proteomes" id="UP000094285"/>
    </source>
</evidence>
<dbReference type="EMBL" id="KV453911">
    <property type="protein sequence ID" value="ODV80376.1"/>
    <property type="molecule type" value="Genomic_DNA"/>
</dbReference>
<organism evidence="1 2">
    <name type="scientific">Suhomyces tanzawaensis NRRL Y-17324</name>
    <dbReference type="NCBI Taxonomy" id="984487"/>
    <lineage>
        <taxon>Eukaryota</taxon>
        <taxon>Fungi</taxon>
        <taxon>Dikarya</taxon>
        <taxon>Ascomycota</taxon>
        <taxon>Saccharomycotina</taxon>
        <taxon>Pichiomycetes</taxon>
        <taxon>Debaryomycetaceae</taxon>
        <taxon>Suhomyces</taxon>
    </lineage>
</organism>
<sequence length="64" mass="7486">MQQKIFIEAKRIDFRLNSVAPKRVIVFKIPKNFPPILECFWHGGLPEIAKTVSHEEELPRSNKI</sequence>
<proteinExistence type="predicted"/>
<dbReference type="AlphaFoldDB" id="A0A1E4SLI8"/>
<dbReference type="RefSeq" id="XP_020065498.1">
    <property type="nucleotide sequence ID" value="XM_020206968.1"/>
</dbReference>
<name>A0A1E4SLI8_9ASCO</name>